<dbReference type="PANTHER" id="PTHR43617">
    <property type="entry name" value="L-AMINO ACID N-ACETYLTRANSFERASE"/>
    <property type="match status" value="1"/>
</dbReference>
<dbReference type="HOGENOM" id="CLU_1711545_0_0_6"/>
<dbReference type="SUPFAM" id="SSF55729">
    <property type="entry name" value="Acyl-CoA N-acyltransferases (Nat)"/>
    <property type="match status" value="1"/>
</dbReference>
<dbReference type="PROSITE" id="PS51186">
    <property type="entry name" value="GNAT"/>
    <property type="match status" value="1"/>
</dbReference>
<dbReference type="PANTHER" id="PTHR43617:SF38">
    <property type="entry name" value="N-ACETYLTRANSFERASE DOMAIN-CONTAINING PROTEIN"/>
    <property type="match status" value="1"/>
</dbReference>
<reference evidence="2" key="1">
    <citation type="submission" date="2007-01" db="EMBL/GenBank/DDBJ databases">
        <title>Complete sequence of Psychromonas ingrahamii 37.</title>
        <authorList>
            <consortium name="US DOE Joint Genome Institute"/>
            <person name="Copeland A."/>
            <person name="Lucas S."/>
            <person name="Lapidus A."/>
            <person name="Barry K."/>
            <person name="Detter J.C."/>
            <person name="Glavina del Rio T."/>
            <person name="Hammon N."/>
            <person name="Israni S."/>
            <person name="Dalin E."/>
            <person name="Tice H."/>
            <person name="Pitluck S."/>
            <person name="Thompson L.S."/>
            <person name="Brettin T."/>
            <person name="Bruce D."/>
            <person name="Han C."/>
            <person name="Tapia R."/>
            <person name="Schmutz J."/>
            <person name="Larimer F."/>
            <person name="Land M."/>
            <person name="Hauser L."/>
            <person name="Kyrpides N."/>
            <person name="Ivanova N."/>
            <person name="Staley J."/>
            <person name="Richardson P."/>
        </authorList>
    </citation>
    <scope>NUCLEOTIDE SEQUENCE [LARGE SCALE GENOMIC DNA]</scope>
    <source>
        <strain evidence="2">37</strain>
    </source>
</reference>
<keyword evidence="2" id="KW-0808">Transferase</keyword>
<protein>
    <submittedName>
        <fullName evidence="2">GCN5-related N-acetyltransferase</fullName>
    </submittedName>
</protein>
<dbReference type="InterPro" id="IPR050276">
    <property type="entry name" value="MshD_Acetyltransferase"/>
</dbReference>
<dbReference type="Gene3D" id="3.40.630.30">
    <property type="match status" value="1"/>
</dbReference>
<organism evidence="2 3">
    <name type="scientific">Psychromonas ingrahamii (strain DSM 17664 / CCUG 51855 / 37)</name>
    <dbReference type="NCBI Taxonomy" id="357804"/>
    <lineage>
        <taxon>Bacteria</taxon>
        <taxon>Pseudomonadati</taxon>
        <taxon>Pseudomonadota</taxon>
        <taxon>Gammaproteobacteria</taxon>
        <taxon>Alteromonadales</taxon>
        <taxon>Psychromonadaceae</taxon>
        <taxon>Psychromonas</taxon>
    </lineage>
</organism>
<sequence>MKIRFMKKADLEGAASIHKLAFIRQKNSFEWIQCNFNAFPRFLNFVAEKKGEVVGYITWVQKSGFRPEAVIELEQLAVLPNFQGQGIGRKLINESLPLVKGQLLLNGSTLKHILVTTRADNFAQQLYKKTLGAEIETTIKNLYSADEVLMIARNVSI</sequence>
<dbReference type="InterPro" id="IPR016181">
    <property type="entry name" value="Acyl_CoA_acyltransferase"/>
</dbReference>
<evidence type="ECO:0000313" key="3">
    <source>
        <dbReference type="Proteomes" id="UP000000639"/>
    </source>
</evidence>
<name>A1SRK4_PSYIN</name>
<keyword evidence="3" id="KW-1185">Reference proteome</keyword>
<dbReference type="Proteomes" id="UP000000639">
    <property type="component" value="Chromosome"/>
</dbReference>
<dbReference type="Pfam" id="PF00583">
    <property type="entry name" value="Acetyltransf_1"/>
    <property type="match status" value="1"/>
</dbReference>
<evidence type="ECO:0000259" key="1">
    <source>
        <dbReference type="PROSITE" id="PS51186"/>
    </source>
</evidence>
<evidence type="ECO:0000313" key="2">
    <source>
        <dbReference type="EMBL" id="ABM02119.1"/>
    </source>
</evidence>
<gene>
    <name evidence="2" type="ordered locus">Ping_0252</name>
</gene>
<dbReference type="RefSeq" id="WP_011768678.1">
    <property type="nucleotide sequence ID" value="NC_008709.1"/>
</dbReference>
<dbReference type="GO" id="GO:0016747">
    <property type="term" value="F:acyltransferase activity, transferring groups other than amino-acyl groups"/>
    <property type="evidence" value="ECO:0007669"/>
    <property type="project" value="InterPro"/>
</dbReference>
<dbReference type="eggNOG" id="COG0456">
    <property type="taxonomic scope" value="Bacteria"/>
</dbReference>
<proteinExistence type="predicted"/>
<feature type="domain" description="N-acetyltransferase" evidence="1">
    <location>
        <begin position="1"/>
        <end position="155"/>
    </location>
</feature>
<dbReference type="CDD" id="cd04301">
    <property type="entry name" value="NAT_SF"/>
    <property type="match status" value="1"/>
</dbReference>
<dbReference type="AlphaFoldDB" id="A1SRK4"/>
<accession>A1SRK4</accession>
<dbReference type="InterPro" id="IPR000182">
    <property type="entry name" value="GNAT_dom"/>
</dbReference>
<dbReference type="EMBL" id="CP000510">
    <property type="protein sequence ID" value="ABM02119.1"/>
    <property type="molecule type" value="Genomic_DNA"/>
</dbReference>
<dbReference type="KEGG" id="pin:Ping_0252"/>